<dbReference type="Pfam" id="PF21082">
    <property type="entry name" value="MS_channel_3rd"/>
    <property type="match status" value="1"/>
</dbReference>
<evidence type="ECO:0000256" key="8">
    <source>
        <dbReference type="SAM" id="Phobius"/>
    </source>
</evidence>
<feature type="transmembrane region" description="Helical" evidence="8">
    <location>
        <begin position="533"/>
        <end position="554"/>
    </location>
</feature>
<sequence>MSSLLSLPPESAFAQDQAPAKDQGQTQAQSQDALFAPDDPINQAPKLIAKGQKQIDSITAAISKNTENDRDLINYKSQLDDLTGEILAYRASIAPRADDIAARLKEIGDPPKDGQPPEAAEVTQQRNKLNGQKTQIASVLGQLDDLSKATGDLSAKVTALRRDLFTRQLLAHTEISLDRVTSAVQSIGPETQRFTDLIDGWISFAWRFKKVQLASAFLLSLALAFGMRITLSRIFGPIIERGRLEENPSYMSRFSVAFWVTIMPTMAFSFFLASSFFFLDTFNVMRPDIAPIIGSLFSFLGLVYFVRCLGHALFNPEAPKWRLVRLSDKGARHLQNALIAMSVINGLDYVLGSVTETLGSPVDLTVLKSFISSTLVGCILLAVSFARPLVPKGKDASASGGRPWHRHTSIALRLFGIGIILASFTGFVGLARFIATQIILTGGVIATMYIGIRSGKAVSERDRFAETIIGRALQRRYNMGAVALDQIGIAAGLLIYIFALVLGIPLILITWGFQPPDIQTWFYNLFIEINIGGIRISIVGIISGIAIFLIGVVFTRWFEKWLDGNVMARSQVDPGVRNSVKTSVGYFGAIVAGIMGLSAAGINLSSLALVAGALSVGIGFGLQNIISNFVSGLILLMERPFKVGDWVATGTSEGFVRRISVRATEIETFQRQSIIVPNSQLINASVGNWTHRNKLGRIDVAVTAKSFCDPRNVVAVLKDVASSTQGVLRNPEPVVVFKDFTDAELQFEVRVYVADILSGLSVRNELRLSIFERFKKEGIIREETPPPVEEQAEEIEEKSLPEDANPDKSKLS</sequence>
<evidence type="ECO:0000313" key="11">
    <source>
        <dbReference type="EMBL" id="MDQ0457178.1"/>
    </source>
</evidence>
<evidence type="ECO:0000256" key="1">
    <source>
        <dbReference type="ARBA" id="ARBA00004651"/>
    </source>
</evidence>
<dbReference type="EMBL" id="JAUSWH010000013">
    <property type="protein sequence ID" value="MDQ0457178.1"/>
    <property type="molecule type" value="Genomic_DNA"/>
</dbReference>
<dbReference type="InterPro" id="IPR052702">
    <property type="entry name" value="MscS-like_channel"/>
</dbReference>
<evidence type="ECO:0000256" key="2">
    <source>
        <dbReference type="ARBA" id="ARBA00008017"/>
    </source>
</evidence>
<dbReference type="SUPFAM" id="SSF50182">
    <property type="entry name" value="Sm-like ribonucleoproteins"/>
    <property type="match status" value="1"/>
</dbReference>
<evidence type="ECO:0000256" key="4">
    <source>
        <dbReference type="ARBA" id="ARBA00022692"/>
    </source>
</evidence>
<feature type="compositionally biased region" description="Basic and acidic residues" evidence="7">
    <location>
        <begin position="797"/>
        <end position="812"/>
    </location>
</feature>
<keyword evidence="3" id="KW-1003">Cell membrane</keyword>
<feature type="transmembrane region" description="Helical" evidence="8">
    <location>
        <begin position="410"/>
        <end position="428"/>
    </location>
</feature>
<feature type="domain" description="Mechanosensitive ion channel MscS" evidence="9">
    <location>
        <begin position="624"/>
        <end position="691"/>
    </location>
</feature>
<comment type="similarity">
    <text evidence="2">Belongs to the MscS (TC 1.A.23) family.</text>
</comment>
<reference evidence="11 12" key="1">
    <citation type="submission" date="2023-07" db="EMBL/GenBank/DDBJ databases">
        <title>Genomic Encyclopedia of Type Strains, Phase IV (KMG-IV): sequencing the most valuable type-strain genomes for metagenomic binning, comparative biology and taxonomic classification.</title>
        <authorList>
            <person name="Goeker M."/>
        </authorList>
    </citation>
    <scope>NUCLEOTIDE SEQUENCE [LARGE SCALE GENOMIC DNA]</scope>
    <source>
        <strain evidence="11 12">DSM 100301</strain>
    </source>
</reference>
<feature type="transmembrane region" description="Helical" evidence="8">
    <location>
        <begin position="256"/>
        <end position="277"/>
    </location>
</feature>
<comment type="subcellular location">
    <subcellularLocation>
        <location evidence="1">Cell membrane</location>
        <topology evidence="1">Multi-pass membrane protein</topology>
    </subcellularLocation>
</comment>
<dbReference type="InterPro" id="IPR011066">
    <property type="entry name" value="MscS_channel_C_sf"/>
</dbReference>
<feature type="compositionally biased region" description="Polar residues" evidence="7">
    <location>
        <begin position="23"/>
        <end position="32"/>
    </location>
</feature>
<dbReference type="SUPFAM" id="SSF82689">
    <property type="entry name" value="Mechanosensitive channel protein MscS (YggB), C-terminal domain"/>
    <property type="match status" value="1"/>
</dbReference>
<name>A0ABU0IHR9_9HYPH</name>
<dbReference type="InterPro" id="IPR006685">
    <property type="entry name" value="MscS_channel_2nd"/>
</dbReference>
<keyword evidence="5 8" id="KW-1133">Transmembrane helix</keyword>
<dbReference type="PROSITE" id="PS01246">
    <property type="entry name" value="UPF0003"/>
    <property type="match status" value="1"/>
</dbReference>
<feature type="transmembrane region" description="Helical" evidence="8">
    <location>
        <begin position="289"/>
        <end position="314"/>
    </location>
</feature>
<evidence type="ECO:0000256" key="3">
    <source>
        <dbReference type="ARBA" id="ARBA00022475"/>
    </source>
</evidence>
<feature type="transmembrane region" description="Helical" evidence="8">
    <location>
        <begin position="584"/>
        <end position="602"/>
    </location>
</feature>
<dbReference type="PANTHER" id="PTHR30347:SF1">
    <property type="entry name" value="MECHANOSENSITIVE CHANNEL MSCK"/>
    <property type="match status" value="1"/>
</dbReference>
<feature type="transmembrane region" description="Helical" evidence="8">
    <location>
        <begin position="608"/>
        <end position="636"/>
    </location>
</feature>
<dbReference type="PANTHER" id="PTHR30347">
    <property type="entry name" value="POTASSIUM CHANNEL RELATED"/>
    <property type="match status" value="1"/>
</dbReference>
<dbReference type="Gene3D" id="3.30.70.100">
    <property type="match status" value="1"/>
</dbReference>
<feature type="transmembrane region" description="Helical" evidence="8">
    <location>
        <begin position="371"/>
        <end position="390"/>
    </location>
</feature>
<dbReference type="RefSeq" id="WP_377238651.1">
    <property type="nucleotide sequence ID" value="NZ_JBHLZZ010000004.1"/>
</dbReference>
<keyword evidence="6 8" id="KW-0472">Membrane</keyword>
<dbReference type="Pfam" id="PF00924">
    <property type="entry name" value="MS_channel_2nd"/>
    <property type="match status" value="1"/>
</dbReference>
<dbReference type="InterPro" id="IPR011014">
    <property type="entry name" value="MscS_channel_TM-2"/>
</dbReference>
<evidence type="ECO:0000259" key="10">
    <source>
        <dbReference type="Pfam" id="PF21082"/>
    </source>
</evidence>
<proteinExistence type="inferred from homology"/>
<evidence type="ECO:0000256" key="7">
    <source>
        <dbReference type="SAM" id="MobiDB-lite"/>
    </source>
</evidence>
<dbReference type="InterPro" id="IPR006686">
    <property type="entry name" value="MscS_channel_CS"/>
</dbReference>
<protein>
    <submittedName>
        <fullName evidence="11">Small-conductance mechanosensitive channel</fullName>
    </submittedName>
</protein>
<keyword evidence="4 8" id="KW-0812">Transmembrane</keyword>
<dbReference type="Gene3D" id="1.10.287.1260">
    <property type="match status" value="1"/>
</dbReference>
<evidence type="ECO:0000313" key="12">
    <source>
        <dbReference type="Proteomes" id="UP001235269"/>
    </source>
</evidence>
<evidence type="ECO:0000256" key="5">
    <source>
        <dbReference type="ARBA" id="ARBA00022989"/>
    </source>
</evidence>
<dbReference type="Gene3D" id="2.30.30.60">
    <property type="match status" value="1"/>
</dbReference>
<dbReference type="InterPro" id="IPR023408">
    <property type="entry name" value="MscS_beta-dom_sf"/>
</dbReference>
<feature type="region of interest" description="Disordered" evidence="7">
    <location>
        <begin position="782"/>
        <end position="812"/>
    </location>
</feature>
<dbReference type="SUPFAM" id="SSF82861">
    <property type="entry name" value="Mechanosensitive channel protein MscS (YggB), transmembrane region"/>
    <property type="match status" value="1"/>
</dbReference>
<dbReference type="InterPro" id="IPR049278">
    <property type="entry name" value="MS_channel_C"/>
</dbReference>
<feature type="domain" description="Mechanosensitive ion channel MscS C-terminal" evidence="10">
    <location>
        <begin position="709"/>
        <end position="779"/>
    </location>
</feature>
<evidence type="ECO:0000256" key="6">
    <source>
        <dbReference type="ARBA" id="ARBA00023136"/>
    </source>
</evidence>
<feature type="transmembrane region" description="Helical" evidence="8">
    <location>
        <begin position="434"/>
        <end position="452"/>
    </location>
</feature>
<keyword evidence="12" id="KW-1185">Reference proteome</keyword>
<feature type="transmembrane region" description="Helical" evidence="8">
    <location>
        <begin position="213"/>
        <end position="235"/>
    </location>
</feature>
<gene>
    <name evidence="11" type="ORF">QO005_003527</name>
</gene>
<accession>A0ABU0IHR9</accession>
<dbReference type="Proteomes" id="UP001235269">
    <property type="component" value="Unassembled WGS sequence"/>
</dbReference>
<feature type="transmembrane region" description="Helical" evidence="8">
    <location>
        <begin position="487"/>
        <end position="513"/>
    </location>
</feature>
<organism evidence="11 12">
    <name type="scientific">Rhizobium paknamense</name>
    <dbReference type="NCBI Taxonomy" id="1206817"/>
    <lineage>
        <taxon>Bacteria</taxon>
        <taxon>Pseudomonadati</taxon>
        <taxon>Pseudomonadota</taxon>
        <taxon>Alphaproteobacteria</taxon>
        <taxon>Hyphomicrobiales</taxon>
        <taxon>Rhizobiaceae</taxon>
        <taxon>Rhizobium/Agrobacterium group</taxon>
        <taxon>Rhizobium</taxon>
    </lineage>
</organism>
<evidence type="ECO:0000259" key="9">
    <source>
        <dbReference type="Pfam" id="PF00924"/>
    </source>
</evidence>
<comment type="caution">
    <text evidence="11">The sequence shown here is derived from an EMBL/GenBank/DDBJ whole genome shotgun (WGS) entry which is preliminary data.</text>
</comment>
<dbReference type="InterPro" id="IPR010920">
    <property type="entry name" value="LSM_dom_sf"/>
</dbReference>
<feature type="transmembrane region" description="Helical" evidence="8">
    <location>
        <begin position="334"/>
        <end position="351"/>
    </location>
</feature>
<feature type="region of interest" description="Disordered" evidence="7">
    <location>
        <begin position="1"/>
        <end position="42"/>
    </location>
</feature>